<evidence type="ECO:0000313" key="1">
    <source>
        <dbReference type="EMBL" id="SDF27727.1"/>
    </source>
</evidence>
<proteinExistence type="predicted"/>
<accession>A0A1G7JRY5</accession>
<protein>
    <submittedName>
        <fullName evidence="1">Uncharacterized protein</fullName>
    </submittedName>
</protein>
<gene>
    <name evidence="1" type="ORF">SAMN04488117_103196</name>
</gene>
<evidence type="ECO:0000313" key="2">
    <source>
        <dbReference type="Proteomes" id="UP000182284"/>
    </source>
</evidence>
<name>A0A1G7JRY5_9RHOB</name>
<reference evidence="1 2" key="1">
    <citation type="submission" date="2016-10" db="EMBL/GenBank/DDBJ databases">
        <authorList>
            <person name="de Groot N.N."/>
        </authorList>
    </citation>
    <scope>NUCLEOTIDE SEQUENCE [LARGE SCALE GENOMIC DNA]</scope>
    <source>
        <strain evidence="1 2">DSM 27375</strain>
    </source>
</reference>
<dbReference type="EMBL" id="FNBL01000003">
    <property type="protein sequence ID" value="SDF27727.1"/>
    <property type="molecule type" value="Genomic_DNA"/>
</dbReference>
<organism evidence="1 2">
    <name type="scientific">Celeribacter baekdonensis</name>
    <dbReference type="NCBI Taxonomy" id="875171"/>
    <lineage>
        <taxon>Bacteria</taxon>
        <taxon>Pseudomonadati</taxon>
        <taxon>Pseudomonadota</taxon>
        <taxon>Alphaproteobacteria</taxon>
        <taxon>Rhodobacterales</taxon>
        <taxon>Roseobacteraceae</taxon>
        <taxon>Celeribacter</taxon>
    </lineage>
</organism>
<dbReference type="AlphaFoldDB" id="A0A1G7JRY5"/>
<dbReference type="Proteomes" id="UP000182284">
    <property type="component" value="Unassembled WGS sequence"/>
</dbReference>
<sequence length="81" mass="9182">MTDLTHDDVDNMLTQTTDENVRETLLEVKSLLVAFDSETDAGLQEQMMVKIRDLNSVLQHELSGAGHDFDDYVNDGVFHKE</sequence>
<dbReference type="RefSeq" id="WP_143026772.1">
    <property type="nucleotide sequence ID" value="NZ_FNBL01000003.1"/>
</dbReference>